<dbReference type="AlphaFoldDB" id="A0A7X0IXJ9"/>
<organism evidence="1 2">
    <name type="scientific">Rhizobium lusitanum</name>
    <dbReference type="NCBI Taxonomy" id="293958"/>
    <lineage>
        <taxon>Bacteria</taxon>
        <taxon>Pseudomonadati</taxon>
        <taxon>Pseudomonadota</taxon>
        <taxon>Alphaproteobacteria</taxon>
        <taxon>Hyphomicrobiales</taxon>
        <taxon>Rhizobiaceae</taxon>
        <taxon>Rhizobium/Agrobacterium group</taxon>
        <taxon>Rhizobium</taxon>
    </lineage>
</organism>
<comment type="caution">
    <text evidence="1">The sequence shown here is derived from an EMBL/GenBank/DDBJ whole genome shotgun (WGS) entry which is preliminary data.</text>
</comment>
<dbReference type="Proteomes" id="UP000565576">
    <property type="component" value="Unassembled WGS sequence"/>
</dbReference>
<sequence length="190" mass="20617">MQRHILASGAEPRGDAALALWSEWFMLHERREALSVKQQAMETRLLAMVGSAPIVDLAIPGDETSAFAASDDEIDALLPGEHMADARRRAKAQLDALRSQWQAADDQIGYSRAHQEELDVMHAELEAAQCLWMAPACTIAGVAAKLHSLVEWEDPGTTPGESPWPELRSILGDLIKIGELNGISEGAQGT</sequence>
<protein>
    <submittedName>
        <fullName evidence="1">Uncharacterized protein</fullName>
    </submittedName>
</protein>
<evidence type="ECO:0000313" key="1">
    <source>
        <dbReference type="EMBL" id="MBB6487787.1"/>
    </source>
</evidence>
<evidence type="ECO:0000313" key="2">
    <source>
        <dbReference type="Proteomes" id="UP000565576"/>
    </source>
</evidence>
<dbReference type="RefSeq" id="WP_184708975.1">
    <property type="nucleotide sequence ID" value="NZ_JACHBG010000016.1"/>
</dbReference>
<name>A0A7X0IXJ9_9HYPH</name>
<dbReference type="EMBL" id="JACHBG010000016">
    <property type="protein sequence ID" value="MBB6487787.1"/>
    <property type="molecule type" value="Genomic_DNA"/>
</dbReference>
<accession>A0A7X0IXJ9</accession>
<gene>
    <name evidence="1" type="ORF">GGD46_005097</name>
</gene>
<proteinExistence type="predicted"/>
<reference evidence="1 2" key="1">
    <citation type="submission" date="2020-08" db="EMBL/GenBank/DDBJ databases">
        <title>Genomic Encyclopedia of Type Strains, Phase IV (KMG-V): Genome sequencing to study the core and pangenomes of soil and plant-associated prokaryotes.</title>
        <authorList>
            <person name="Whitman W."/>
        </authorList>
    </citation>
    <scope>NUCLEOTIDE SEQUENCE [LARGE SCALE GENOMIC DNA]</scope>
    <source>
        <strain evidence="1 2">SEMIA 4060</strain>
    </source>
</reference>